<protein>
    <submittedName>
        <fullName evidence="1">Uncharacterized protein</fullName>
    </submittedName>
</protein>
<proteinExistence type="predicted"/>
<evidence type="ECO:0000313" key="1">
    <source>
        <dbReference type="EMBL" id="QJA54535.1"/>
    </source>
</evidence>
<gene>
    <name evidence="1" type="ORF">TM448A05239_0005</name>
</gene>
<name>A0A6H2A4T3_9ZZZZ</name>
<reference evidence="1" key="1">
    <citation type="submission" date="2020-03" db="EMBL/GenBank/DDBJ databases">
        <title>The deep terrestrial virosphere.</title>
        <authorList>
            <person name="Holmfeldt K."/>
            <person name="Nilsson E."/>
            <person name="Simone D."/>
            <person name="Lopez-Fernandez M."/>
            <person name="Wu X."/>
            <person name="de Brujin I."/>
            <person name="Lundin D."/>
            <person name="Andersson A."/>
            <person name="Bertilsson S."/>
            <person name="Dopson M."/>
        </authorList>
    </citation>
    <scope>NUCLEOTIDE SEQUENCE</scope>
    <source>
        <strain evidence="1">TM448A05239</strain>
    </source>
</reference>
<sequence>MSAITLYIKEIKTRKRLRRQYALQNLREYMRSVKEEDIAKEIMRMTDINDIKILWEAGLTQILQKAASTRIEELIKRRSE</sequence>
<organism evidence="1">
    <name type="scientific">viral metagenome</name>
    <dbReference type="NCBI Taxonomy" id="1070528"/>
    <lineage>
        <taxon>unclassified sequences</taxon>
        <taxon>metagenomes</taxon>
        <taxon>organismal metagenomes</taxon>
    </lineage>
</organism>
<dbReference type="EMBL" id="MT144515">
    <property type="protein sequence ID" value="QJA54535.1"/>
    <property type="molecule type" value="Genomic_DNA"/>
</dbReference>
<accession>A0A6H2A4T3</accession>
<dbReference type="AlphaFoldDB" id="A0A6H2A4T3"/>